<evidence type="ECO:0000313" key="1">
    <source>
        <dbReference type="EMBL" id="KAL1395357.1"/>
    </source>
</evidence>
<evidence type="ECO:0000313" key="2">
    <source>
        <dbReference type="Proteomes" id="UP001562425"/>
    </source>
</evidence>
<accession>A0ABD1D701</accession>
<proteinExistence type="predicted"/>
<reference evidence="1 2" key="1">
    <citation type="submission" date="2024-05" db="EMBL/GenBank/DDBJ databases">
        <title>Culex pipiens pipiens assembly and annotation.</title>
        <authorList>
            <person name="Alout H."/>
            <person name="Durand T."/>
        </authorList>
    </citation>
    <scope>NUCLEOTIDE SEQUENCE [LARGE SCALE GENOMIC DNA]</scope>
    <source>
        <strain evidence="1">HA-2024</strain>
        <tissue evidence="1">Whole body</tissue>
    </source>
</reference>
<keyword evidence="2" id="KW-1185">Reference proteome</keyword>
<dbReference type="Proteomes" id="UP001562425">
    <property type="component" value="Unassembled WGS sequence"/>
</dbReference>
<name>A0ABD1D701_CULPP</name>
<organism evidence="1 2">
    <name type="scientific">Culex pipiens pipiens</name>
    <name type="common">Northern house mosquito</name>
    <dbReference type="NCBI Taxonomy" id="38569"/>
    <lineage>
        <taxon>Eukaryota</taxon>
        <taxon>Metazoa</taxon>
        <taxon>Ecdysozoa</taxon>
        <taxon>Arthropoda</taxon>
        <taxon>Hexapoda</taxon>
        <taxon>Insecta</taxon>
        <taxon>Pterygota</taxon>
        <taxon>Neoptera</taxon>
        <taxon>Endopterygota</taxon>
        <taxon>Diptera</taxon>
        <taxon>Nematocera</taxon>
        <taxon>Culicoidea</taxon>
        <taxon>Culicidae</taxon>
        <taxon>Culicinae</taxon>
        <taxon>Culicini</taxon>
        <taxon>Culex</taxon>
        <taxon>Culex</taxon>
    </lineage>
</organism>
<protein>
    <submittedName>
        <fullName evidence="1">Uncharacterized protein</fullName>
    </submittedName>
</protein>
<comment type="caution">
    <text evidence="1">The sequence shown here is derived from an EMBL/GenBank/DDBJ whole genome shotgun (WGS) entry which is preliminary data.</text>
</comment>
<dbReference type="EMBL" id="JBEHCU010007175">
    <property type="protein sequence ID" value="KAL1395357.1"/>
    <property type="molecule type" value="Genomic_DNA"/>
</dbReference>
<gene>
    <name evidence="1" type="ORF">pipiens_002867</name>
</gene>
<dbReference type="AlphaFoldDB" id="A0ABD1D701"/>
<sequence>MQLCLPENRFRIISISAPARMQVNSCSINVQHSQVAPSEQKRKPDRNNYVLEISEAGEVKQIPVIQPALDAISGLWTSLAGSDRPAKPVPVVKPTKVVVATVRPSKTKHKATPTTTVGTTRIVPPQSTPRKVASAVRSSSVVNVVTVTPKMIPVTEVPTTTTTTTTTMAIPTTTQTTTTTSTGRALEDGSVKQAIPIEFFLRLQQLLLKIRQYNKEIAIPVFALN</sequence>